<feature type="domain" description="Fibrobacter succinogenes major paralogous" evidence="1">
    <location>
        <begin position="231"/>
        <end position="395"/>
    </location>
</feature>
<dbReference type="Proteomes" id="UP000255423">
    <property type="component" value="Unassembled WGS sequence"/>
</dbReference>
<gene>
    <name evidence="2" type="ORF">SAMN05661053_2222</name>
</gene>
<name>A0A380S7V4_FIBSU</name>
<evidence type="ECO:0000313" key="3">
    <source>
        <dbReference type="Proteomes" id="UP000255423"/>
    </source>
</evidence>
<feature type="domain" description="Fibrobacter succinogenes major paralogous" evidence="1">
    <location>
        <begin position="19"/>
        <end position="178"/>
    </location>
</feature>
<dbReference type="RefSeq" id="WP_109573190.1">
    <property type="nucleotide sequence ID" value="NZ_UHJL01000003.1"/>
</dbReference>
<accession>A0A380S7V4</accession>
<proteinExistence type="predicted"/>
<evidence type="ECO:0000259" key="1">
    <source>
        <dbReference type="Pfam" id="PF09603"/>
    </source>
</evidence>
<dbReference type="InterPro" id="IPR011871">
    <property type="entry name" value="Fib_succ_major"/>
</dbReference>
<reference evidence="2 3" key="1">
    <citation type="submission" date="2017-08" db="EMBL/GenBank/DDBJ databases">
        <authorList>
            <person name="de Groot N.N."/>
        </authorList>
    </citation>
    <scope>NUCLEOTIDE SEQUENCE [LARGE SCALE GENOMIC DNA]</scope>
    <source>
        <strain evidence="2 3">HM2</strain>
    </source>
</reference>
<organism evidence="2 3">
    <name type="scientific">Fibrobacter succinogenes</name>
    <name type="common">Bacteroides succinogenes</name>
    <dbReference type="NCBI Taxonomy" id="833"/>
    <lineage>
        <taxon>Bacteria</taxon>
        <taxon>Pseudomonadati</taxon>
        <taxon>Fibrobacterota</taxon>
        <taxon>Fibrobacteria</taxon>
        <taxon>Fibrobacterales</taxon>
        <taxon>Fibrobacteraceae</taxon>
        <taxon>Fibrobacter</taxon>
    </lineage>
</organism>
<protein>
    <submittedName>
        <fullName evidence="2">Major paralogous domain-containing protein</fullName>
    </submittedName>
</protein>
<evidence type="ECO:0000313" key="2">
    <source>
        <dbReference type="EMBL" id="SUQ24808.1"/>
    </source>
</evidence>
<dbReference type="EMBL" id="UHJL01000003">
    <property type="protein sequence ID" value="SUQ24808.1"/>
    <property type="molecule type" value="Genomic_DNA"/>
</dbReference>
<dbReference type="NCBIfam" id="TIGR02145">
    <property type="entry name" value="Fib_succ_major"/>
    <property type="match status" value="2"/>
</dbReference>
<sequence>MQFGRFVDPRDNQSYKTFTIGSQTWFAEDLSYVSPNTNDSISITDGNKKIVFYNCTNLDGICPKGWHIPSNEEWKEFLSNINLYQDDDCDYPHAGKKLKSASSWDILVNEKKECGFSSRPTGCIENSIHTGDKELAGYWSSTDYDTETKFLFKLIRTSSVLFMSKGGKNSYYSIRCIKDTEKWLKEKQAKESLRKDIYERNIKAEKSSVFNSVLHYGTFIDERDGHQYKTIKIGTQEWMAENLAFKTHTSSWVYNNLEDNLKRFGFLYDYESALAACPKGWHIPSEDEWIKMASNLGTIEKDSKHLPNIGTFLKSSNSWVIDDQTIEGNNSSGFSALAAGCRSRHNEFINLGHYAYFWSSSLLNGINQCFYLGKNFRSLRIDYTLGYAYSVRCVKDQH</sequence>
<dbReference type="AlphaFoldDB" id="A0A380S7V4"/>
<dbReference type="Pfam" id="PF09603">
    <property type="entry name" value="Fib_succ_major"/>
    <property type="match status" value="2"/>
</dbReference>